<evidence type="ECO:0000256" key="1">
    <source>
        <dbReference type="SAM" id="Coils"/>
    </source>
</evidence>
<dbReference type="SMART" id="SM00857">
    <property type="entry name" value="Resolvase"/>
    <property type="match status" value="1"/>
</dbReference>
<organism evidence="4 7">
    <name type="scientific">Blautia obeum</name>
    <dbReference type="NCBI Taxonomy" id="40520"/>
    <lineage>
        <taxon>Bacteria</taxon>
        <taxon>Bacillati</taxon>
        <taxon>Bacillota</taxon>
        <taxon>Clostridia</taxon>
        <taxon>Lachnospirales</taxon>
        <taxon>Lachnospiraceae</taxon>
        <taxon>Blautia</taxon>
    </lineage>
</organism>
<dbReference type="EMBL" id="QSJW01000005">
    <property type="protein sequence ID" value="RHE12405.1"/>
    <property type="molecule type" value="Genomic_DNA"/>
</dbReference>
<dbReference type="PANTHER" id="PTHR30461:SF23">
    <property type="entry name" value="DNA RECOMBINASE-RELATED"/>
    <property type="match status" value="1"/>
</dbReference>
<evidence type="ECO:0000313" key="9">
    <source>
        <dbReference type="Proteomes" id="UP000284644"/>
    </source>
</evidence>
<evidence type="ECO:0000313" key="8">
    <source>
        <dbReference type="Proteomes" id="UP000283745"/>
    </source>
</evidence>
<evidence type="ECO:0000313" key="4">
    <source>
        <dbReference type="EMBL" id="RGN01912.1"/>
    </source>
</evidence>
<evidence type="ECO:0000313" key="5">
    <source>
        <dbReference type="EMBL" id="RHE12405.1"/>
    </source>
</evidence>
<dbReference type="InterPro" id="IPR025827">
    <property type="entry name" value="Zn_ribbon_recom_dom"/>
</dbReference>
<dbReference type="Proteomes" id="UP000283745">
    <property type="component" value="Unassembled WGS sequence"/>
</dbReference>
<dbReference type="InterPro" id="IPR006119">
    <property type="entry name" value="Resolv_N"/>
</dbReference>
<evidence type="ECO:0000313" key="6">
    <source>
        <dbReference type="EMBL" id="RHE37595.1"/>
    </source>
</evidence>
<dbReference type="InterPro" id="IPR050639">
    <property type="entry name" value="SSR_resolvase"/>
</dbReference>
<name>A0A3E5A1P1_9FIRM</name>
<comment type="caution">
    <text evidence="4">The sequence shown here is derived from an EMBL/GenBank/DDBJ whole genome shotgun (WGS) entry which is preliminary data.</text>
</comment>
<dbReference type="Pfam" id="PF13408">
    <property type="entry name" value="Zn_ribbon_recom"/>
    <property type="match status" value="1"/>
</dbReference>
<dbReference type="Pfam" id="PF07508">
    <property type="entry name" value="Recombinase"/>
    <property type="match status" value="1"/>
</dbReference>
<feature type="coiled-coil region" evidence="1">
    <location>
        <begin position="389"/>
        <end position="472"/>
    </location>
</feature>
<proteinExistence type="predicted"/>
<dbReference type="Gene3D" id="3.90.1750.20">
    <property type="entry name" value="Putative Large Serine Recombinase, Chain B, Domain 2"/>
    <property type="match status" value="1"/>
</dbReference>
<evidence type="ECO:0000259" key="3">
    <source>
        <dbReference type="PROSITE" id="PS51737"/>
    </source>
</evidence>
<dbReference type="Pfam" id="PF00239">
    <property type="entry name" value="Resolvase"/>
    <property type="match status" value="1"/>
</dbReference>
<dbReference type="GO" id="GO:0000150">
    <property type="term" value="F:DNA strand exchange activity"/>
    <property type="evidence" value="ECO:0007669"/>
    <property type="project" value="InterPro"/>
</dbReference>
<dbReference type="EMBL" id="QSUB01000012">
    <property type="protein sequence ID" value="RGN01912.1"/>
    <property type="molecule type" value="Genomic_DNA"/>
</dbReference>
<dbReference type="RefSeq" id="WP_117739707.1">
    <property type="nucleotide sequence ID" value="NZ_CABJFK010000014.1"/>
</dbReference>
<keyword evidence="1" id="KW-0175">Coiled coil</keyword>
<dbReference type="AlphaFoldDB" id="A0A3E5A1P1"/>
<dbReference type="PROSITE" id="PS51736">
    <property type="entry name" value="RECOMBINASES_3"/>
    <property type="match status" value="1"/>
</dbReference>
<accession>A0A3E5A1P1</accession>
<dbReference type="SUPFAM" id="SSF53041">
    <property type="entry name" value="Resolvase-like"/>
    <property type="match status" value="1"/>
</dbReference>
<dbReference type="Proteomes" id="UP000261222">
    <property type="component" value="Unassembled WGS sequence"/>
</dbReference>
<feature type="domain" description="Resolvase/invertase-type recombinase catalytic" evidence="2">
    <location>
        <begin position="6"/>
        <end position="161"/>
    </location>
</feature>
<dbReference type="InterPro" id="IPR011109">
    <property type="entry name" value="DNA_bind_recombinase_dom"/>
</dbReference>
<dbReference type="InterPro" id="IPR038109">
    <property type="entry name" value="DNA_bind_recomb_sf"/>
</dbReference>
<dbReference type="InterPro" id="IPR036162">
    <property type="entry name" value="Resolvase-like_N_sf"/>
</dbReference>
<dbReference type="EMBL" id="QSKF01000014">
    <property type="protein sequence ID" value="RHE37595.1"/>
    <property type="molecule type" value="Genomic_DNA"/>
</dbReference>
<protein>
    <recommendedName>
        <fullName evidence="10">Recombinase</fullName>
    </recommendedName>
</protein>
<evidence type="ECO:0000313" key="7">
    <source>
        <dbReference type="Proteomes" id="UP000261222"/>
    </source>
</evidence>
<evidence type="ECO:0000259" key="2">
    <source>
        <dbReference type="PROSITE" id="PS51736"/>
    </source>
</evidence>
<dbReference type="PANTHER" id="PTHR30461">
    <property type="entry name" value="DNA-INVERTASE FROM LAMBDOID PROPHAGE"/>
    <property type="match status" value="1"/>
</dbReference>
<dbReference type="GO" id="GO:0003677">
    <property type="term" value="F:DNA binding"/>
    <property type="evidence" value="ECO:0007669"/>
    <property type="project" value="InterPro"/>
</dbReference>
<sequence>MSDQKLLIGYYRLSREDDNAGDSNSIINQRKLVKDYISHMSDLEEMSFQEFYDDGYSGSSMDRPGIKKVLALARENKVQCIIVKDFSRFARNYIEMGTYLEQIFPFLGVRFISISDHYDSRDYRGKSTDIDVQFKGLVADFYVKDQSVKLKSAFSTRRSKGEYCCGVAPYGYERNPENKKNLLIVEEEAKVVRRIFDLTIQRYSKMEICRILNEEKVPTPYQAISKRLNWKINEKSSRGMQWVNDSIRKILDDKTYIGCMVYGKTWIPDPGTGKEEHVPRDQWKVIEDHHKPIVSKEVFEKVQSMQIRHVSKSRYDRTSTVLTGYVKCGECKNRLTGSKEERGHVYYSCAYSRGKKDTGCFAGKVDNKILEQILLEKIKIYLQQNINQEQMQQAMKKQHEDNIAAYKEEYRDCQKKQDQMKNKSIQNYEAYRAGEITREQFGAAKKQLEEEKDILRKRIQEVEELIHNEKEILVKRNIPVEQMIEFMGYDKLTREMLEEYVEEILVYDDGKMEIKWKELK</sequence>
<gene>
    <name evidence="6" type="ORF">DW740_15135</name>
    <name evidence="5" type="ORF">DW767_08565</name>
    <name evidence="4" type="ORF">DXB81_16960</name>
</gene>
<dbReference type="PROSITE" id="PS51737">
    <property type="entry name" value="RECOMBINASE_DNA_BIND"/>
    <property type="match status" value="1"/>
</dbReference>
<dbReference type="Proteomes" id="UP000284644">
    <property type="component" value="Unassembled WGS sequence"/>
</dbReference>
<evidence type="ECO:0008006" key="10">
    <source>
        <dbReference type="Google" id="ProtNLM"/>
    </source>
</evidence>
<reference evidence="7 8" key="1">
    <citation type="submission" date="2018-08" db="EMBL/GenBank/DDBJ databases">
        <title>A genome reference for cultivated species of the human gut microbiota.</title>
        <authorList>
            <person name="Zou Y."/>
            <person name="Xue W."/>
            <person name="Luo G."/>
        </authorList>
    </citation>
    <scope>NUCLEOTIDE SEQUENCE [LARGE SCALE GENOMIC DNA]</scope>
    <source>
        <strain evidence="6 8">AM28-23</strain>
        <strain evidence="5 9">AM29-25AC</strain>
        <strain evidence="4 7">OM06-11AA</strain>
    </source>
</reference>
<dbReference type="Gene3D" id="3.40.50.1390">
    <property type="entry name" value="Resolvase, N-terminal catalytic domain"/>
    <property type="match status" value="1"/>
</dbReference>
<feature type="domain" description="Recombinase" evidence="3">
    <location>
        <begin position="169"/>
        <end position="312"/>
    </location>
</feature>